<dbReference type="STRING" id="181874.A0A409YP30"/>
<dbReference type="GO" id="GO:0016020">
    <property type="term" value="C:membrane"/>
    <property type="evidence" value="ECO:0007669"/>
    <property type="project" value="UniProtKB-SubCell"/>
</dbReference>
<evidence type="ECO:0000256" key="3">
    <source>
        <dbReference type="ARBA" id="ARBA00022989"/>
    </source>
</evidence>
<evidence type="ECO:0000256" key="4">
    <source>
        <dbReference type="ARBA" id="ARBA00023136"/>
    </source>
</evidence>
<protein>
    <recommendedName>
        <fullName evidence="8">Rhodopsin domain-containing protein</fullName>
    </recommendedName>
</protein>
<dbReference type="Proteomes" id="UP000284842">
    <property type="component" value="Unassembled WGS sequence"/>
</dbReference>
<dbReference type="Pfam" id="PF20684">
    <property type="entry name" value="Fung_rhodopsin"/>
    <property type="match status" value="1"/>
</dbReference>
<dbReference type="AlphaFoldDB" id="A0A409YP30"/>
<evidence type="ECO:0000313" key="10">
    <source>
        <dbReference type="Proteomes" id="UP000284842"/>
    </source>
</evidence>
<feature type="transmembrane region" description="Helical" evidence="7">
    <location>
        <begin position="137"/>
        <end position="161"/>
    </location>
</feature>
<feature type="compositionally biased region" description="Basic and acidic residues" evidence="6">
    <location>
        <begin position="324"/>
        <end position="333"/>
    </location>
</feature>
<dbReference type="InterPro" id="IPR052337">
    <property type="entry name" value="SAT4-like"/>
</dbReference>
<feature type="transmembrane region" description="Helical" evidence="7">
    <location>
        <begin position="173"/>
        <end position="194"/>
    </location>
</feature>
<keyword evidence="2 7" id="KW-0812">Transmembrane</keyword>
<dbReference type="EMBL" id="NHTK01000890">
    <property type="protein sequence ID" value="PPR04820.1"/>
    <property type="molecule type" value="Genomic_DNA"/>
</dbReference>
<keyword evidence="3 7" id="KW-1133">Transmembrane helix</keyword>
<organism evidence="9 10">
    <name type="scientific">Panaeolus cyanescens</name>
    <dbReference type="NCBI Taxonomy" id="181874"/>
    <lineage>
        <taxon>Eukaryota</taxon>
        <taxon>Fungi</taxon>
        <taxon>Dikarya</taxon>
        <taxon>Basidiomycota</taxon>
        <taxon>Agaricomycotina</taxon>
        <taxon>Agaricomycetes</taxon>
        <taxon>Agaricomycetidae</taxon>
        <taxon>Agaricales</taxon>
        <taxon>Agaricineae</taxon>
        <taxon>Galeropsidaceae</taxon>
        <taxon>Panaeolus</taxon>
    </lineage>
</organism>
<sequence>MTGPVSTSEEPCGKNQDPHPWLSVYDKCRGLAAGGGNIDAPVKNACIRVGWAELGYFVPQKPSIVVVLMVFYLAGLWCARLSIAVTIVRMVNDNKSRIVAKLFAVFFGLCAVVLILLRIFNCGTKFDKPPICVTPRYAVYVDLVLDILADIWLIAAPLLMLFRSNLSQKHKRLIAGIIACGVFIALASVLHIAFLMTRELLMVAITAHVQTTVAIVVCNLLVLVTFAYQRFPVWFGRWGSSRREREIDGDAHAMGRIRGTSPAQTNVEGGCPSPPDGHREALNGEESAISHLSLTELGSSMLGGSSRDYPSFGVVTNASSGVRSQDRDDSRSS</sequence>
<keyword evidence="4 7" id="KW-0472">Membrane</keyword>
<evidence type="ECO:0000256" key="1">
    <source>
        <dbReference type="ARBA" id="ARBA00004141"/>
    </source>
</evidence>
<feature type="transmembrane region" description="Helical" evidence="7">
    <location>
        <begin position="64"/>
        <end position="86"/>
    </location>
</feature>
<evidence type="ECO:0000259" key="8">
    <source>
        <dbReference type="Pfam" id="PF20684"/>
    </source>
</evidence>
<dbReference type="InterPro" id="IPR049326">
    <property type="entry name" value="Rhodopsin_dom_fungi"/>
</dbReference>
<evidence type="ECO:0000313" key="9">
    <source>
        <dbReference type="EMBL" id="PPR04820.1"/>
    </source>
</evidence>
<name>A0A409YP30_9AGAR</name>
<proteinExistence type="inferred from homology"/>
<evidence type="ECO:0000256" key="6">
    <source>
        <dbReference type="SAM" id="MobiDB-lite"/>
    </source>
</evidence>
<evidence type="ECO:0000256" key="2">
    <source>
        <dbReference type="ARBA" id="ARBA00022692"/>
    </source>
</evidence>
<accession>A0A409YP30</accession>
<feature type="transmembrane region" description="Helical" evidence="7">
    <location>
        <begin position="98"/>
        <end position="117"/>
    </location>
</feature>
<comment type="similarity">
    <text evidence="5">Belongs to the SAT4 family.</text>
</comment>
<dbReference type="InParanoid" id="A0A409YP30"/>
<dbReference type="PANTHER" id="PTHR33048:SF47">
    <property type="entry name" value="INTEGRAL MEMBRANE PROTEIN-RELATED"/>
    <property type="match status" value="1"/>
</dbReference>
<dbReference type="OrthoDB" id="3229610at2759"/>
<evidence type="ECO:0000256" key="7">
    <source>
        <dbReference type="SAM" id="Phobius"/>
    </source>
</evidence>
<dbReference type="PANTHER" id="PTHR33048">
    <property type="entry name" value="PTH11-LIKE INTEGRAL MEMBRANE PROTEIN (AFU_ORTHOLOGUE AFUA_5G11245)"/>
    <property type="match status" value="1"/>
</dbReference>
<feature type="domain" description="Rhodopsin" evidence="8">
    <location>
        <begin position="67"/>
        <end position="217"/>
    </location>
</feature>
<reference evidence="9 10" key="1">
    <citation type="journal article" date="2018" name="Evol. Lett.">
        <title>Horizontal gene cluster transfer increased hallucinogenic mushroom diversity.</title>
        <authorList>
            <person name="Reynolds H.T."/>
            <person name="Vijayakumar V."/>
            <person name="Gluck-Thaler E."/>
            <person name="Korotkin H.B."/>
            <person name="Matheny P.B."/>
            <person name="Slot J.C."/>
        </authorList>
    </citation>
    <scope>NUCLEOTIDE SEQUENCE [LARGE SCALE GENOMIC DNA]</scope>
    <source>
        <strain evidence="9 10">2629</strain>
    </source>
</reference>
<comment type="subcellular location">
    <subcellularLocation>
        <location evidence="1">Membrane</location>
        <topology evidence="1">Multi-pass membrane protein</topology>
    </subcellularLocation>
</comment>
<evidence type="ECO:0000256" key="5">
    <source>
        <dbReference type="ARBA" id="ARBA00038359"/>
    </source>
</evidence>
<feature type="region of interest" description="Disordered" evidence="6">
    <location>
        <begin position="256"/>
        <end position="278"/>
    </location>
</feature>
<gene>
    <name evidence="9" type="ORF">CVT24_007080</name>
</gene>
<keyword evidence="10" id="KW-1185">Reference proteome</keyword>
<comment type="caution">
    <text evidence="9">The sequence shown here is derived from an EMBL/GenBank/DDBJ whole genome shotgun (WGS) entry which is preliminary data.</text>
</comment>
<feature type="region of interest" description="Disordered" evidence="6">
    <location>
        <begin position="313"/>
        <end position="333"/>
    </location>
</feature>
<feature type="transmembrane region" description="Helical" evidence="7">
    <location>
        <begin position="200"/>
        <end position="228"/>
    </location>
</feature>